<protein>
    <submittedName>
        <fullName evidence="3">Restriction endonuclease</fullName>
    </submittedName>
</protein>
<keyword evidence="3" id="KW-0378">Hydrolase</keyword>
<dbReference type="GO" id="GO:0015668">
    <property type="term" value="F:type III site-specific deoxyribonuclease activity"/>
    <property type="evidence" value="ECO:0007669"/>
    <property type="project" value="InterPro"/>
</dbReference>
<sequence>MKFEFSRYQYQTDAANAVCDVFAGQPLQERTSYIHDVGVWAKPEPVFTPEPAQGELGFDDEQPKQSTFNDVQLNEPDDTGYRNGDLMLSADQLLANVRKVQHNHDVPESKRLFAGNGAVELDVEMETGTGKTFVYTKTMYELNRRYGWSKFIIVVPSIAIREGVAKSLALTDDYFYTSGADNGEGYGKHINWFIYNSSNLTELDSFAQSSDISVMVINMQAFNTSMKETGRSKESRIIFSERDDFGSRRPIDVIAATRPIIIMDEPQKMGGKATQQGIAQFNPLFVLNYSATHKVKHDLVYALDALDAYNQRLVKRIEVKGIELNNMRGTDGYLYLQDIIIRPNRAPQARIEFKKMSATGNVVKTTGTFDVNDDLYTASGELEAYRDDWRIAPDGIVPDQLGDDGVGYVRFLNGTVLHRGEILNDGAQADMRRIQIRETIKSHLDKEAMLFERGIKCLSLFFIDEVAKYRWYDDNNEEQLGEYARMFEEEYDSCVHEYLAMHLDVDGDKYRDWLRHTSAHAAHNGYFSIDKHGHSVDSTLKRGSDESDDISAYDLILKNKERLLSFDEPTRFIFSHSALREGWDNPNVFQICTLKHSDSETGKRQEVGRGLRLCVNKDGVRQDVNVLGADQVQEINLLTVIASESYATFTDSLQKDINSELRDRPIKVDNAFFTHVSVPAEQLGPEHEGEEPVTFSADESRKICHVLIKYDLIDMDDKLTDQYRNNRLDESTMEDLAKAVPAVKIDAIRYALDSVLEGELVMQIGNALKKKVLSNPLNANWDRKEFQALWKRINHKYAYTVSFDDDELVSKSVSSINDHLVVSTMTYTLTRGIQKQEANRNELAAGDHFDRQHVSNNQELNIAVARNVTYDLLGEIARAASITRRCAARILKAIRGDKFRMFADNPEQFIAKVSKLIVEQKATMIVDHICYDRIEGDYDASIFTAGGNVREESEAYRASKCVQDFVFPDGTAKESVERRFAKDLDAADEVAVYAKLPRGFQIPTPVGNYAPDWAVAFREGSGIKHLFFVAETKGTMDSFELRQVEKGKIACAKTLFNKFQLAGEVRYGQADSYQSLLETIKSLQ</sequence>
<evidence type="ECO:0000313" key="4">
    <source>
        <dbReference type="Proteomes" id="UP000326336"/>
    </source>
</evidence>
<dbReference type="Pfam" id="PF04851">
    <property type="entry name" value="ResIII"/>
    <property type="match status" value="1"/>
</dbReference>
<dbReference type="SUPFAM" id="SSF52540">
    <property type="entry name" value="P-loop containing nucleoside triphosphate hydrolases"/>
    <property type="match status" value="2"/>
</dbReference>
<organism evidence="3 4">
    <name type="scientific">Bifidobacterium jacchi</name>
    <dbReference type="NCBI Taxonomy" id="2490545"/>
    <lineage>
        <taxon>Bacteria</taxon>
        <taxon>Bacillati</taxon>
        <taxon>Actinomycetota</taxon>
        <taxon>Actinomycetes</taxon>
        <taxon>Bifidobacteriales</taxon>
        <taxon>Bifidobacteriaceae</taxon>
        <taxon>Bifidobacterium</taxon>
    </lineage>
</organism>
<dbReference type="InterPro" id="IPR027417">
    <property type="entry name" value="P-loop_NTPase"/>
</dbReference>
<dbReference type="InterPro" id="IPR045572">
    <property type="entry name" value="RE_endonuc_C"/>
</dbReference>
<feature type="domain" description="Helicase/UvrB N-terminal" evidence="1">
    <location>
        <begin position="121"/>
        <end position="293"/>
    </location>
</feature>
<dbReference type="OrthoDB" id="9776021at2"/>
<accession>A0A5N5RJV3</accession>
<evidence type="ECO:0000259" key="1">
    <source>
        <dbReference type="Pfam" id="PF04851"/>
    </source>
</evidence>
<dbReference type="AlphaFoldDB" id="A0A5N5RJV3"/>
<keyword evidence="3" id="KW-0540">Nuclease</keyword>
<dbReference type="GO" id="GO:0005524">
    <property type="term" value="F:ATP binding"/>
    <property type="evidence" value="ECO:0007669"/>
    <property type="project" value="InterPro"/>
</dbReference>
<dbReference type="RefSeq" id="WP_151916655.1">
    <property type="nucleotide sequence ID" value="NZ_RQSP01000012.1"/>
</dbReference>
<dbReference type="Proteomes" id="UP000326336">
    <property type="component" value="Unassembled WGS sequence"/>
</dbReference>
<evidence type="ECO:0000313" key="3">
    <source>
        <dbReference type="EMBL" id="KAB5607379.1"/>
    </source>
</evidence>
<reference evidence="3 4" key="1">
    <citation type="journal article" date="2019" name="Int. J. Syst. Evol. Microbiol.">
        <title>Bifidobacterium jacchi sp. nov., isolated from the faeces of a baby common marmoset (Callithrix jacchus).</title>
        <authorList>
            <person name="Modesto M."/>
            <person name="Watanabe K."/>
            <person name="Arita M."/>
            <person name="Satti M."/>
            <person name="Oki K."/>
            <person name="Sciavilla P."/>
            <person name="Patavino C."/>
            <person name="Camma C."/>
            <person name="Michelini S."/>
            <person name="Sgorbati B."/>
            <person name="Mattarelli P."/>
        </authorList>
    </citation>
    <scope>NUCLEOTIDE SEQUENCE [LARGE SCALE GENOMIC DNA]</scope>
    <source>
        <strain evidence="3 4">MRM 9.3</strain>
    </source>
</reference>
<comment type="caution">
    <text evidence="3">The sequence shown here is derived from an EMBL/GenBank/DDBJ whole genome shotgun (WGS) entry which is preliminary data.</text>
</comment>
<gene>
    <name evidence="3" type="ORF">EHS19_04835</name>
</gene>
<dbReference type="GO" id="GO:0003677">
    <property type="term" value="F:DNA binding"/>
    <property type="evidence" value="ECO:0007669"/>
    <property type="project" value="InterPro"/>
</dbReference>
<keyword evidence="3" id="KW-0255">Endonuclease</keyword>
<name>A0A5N5RJV3_9BIFI</name>
<evidence type="ECO:0000259" key="2">
    <source>
        <dbReference type="Pfam" id="PF19778"/>
    </source>
</evidence>
<dbReference type="EMBL" id="RQSP01000012">
    <property type="protein sequence ID" value="KAB5607379.1"/>
    <property type="molecule type" value="Genomic_DNA"/>
</dbReference>
<feature type="domain" description="Type III restriction enzyme C-terminal endonuclease" evidence="2">
    <location>
        <begin position="974"/>
        <end position="1069"/>
    </location>
</feature>
<dbReference type="Pfam" id="PF19778">
    <property type="entry name" value="RE_endonuc"/>
    <property type="match status" value="1"/>
</dbReference>
<dbReference type="InterPro" id="IPR006935">
    <property type="entry name" value="Helicase/UvrB_N"/>
</dbReference>
<proteinExistence type="predicted"/>
<dbReference type="Gene3D" id="3.40.50.300">
    <property type="entry name" value="P-loop containing nucleotide triphosphate hydrolases"/>
    <property type="match status" value="2"/>
</dbReference>
<keyword evidence="4" id="KW-1185">Reference proteome</keyword>